<proteinExistence type="predicted"/>
<reference evidence="3" key="1">
    <citation type="journal article" date="2014" name="Int. J. Syst. Evol. Microbiol.">
        <title>Complete genome sequence of Corynebacterium casei LMG S-19264T (=DSM 44701T), isolated from a smear-ripened cheese.</title>
        <authorList>
            <consortium name="US DOE Joint Genome Institute (JGI-PGF)"/>
            <person name="Walter F."/>
            <person name="Albersmeier A."/>
            <person name="Kalinowski J."/>
            <person name="Ruckert C."/>
        </authorList>
    </citation>
    <scope>NUCLEOTIDE SEQUENCE</scope>
    <source>
        <strain evidence="3">KCTC 12870</strain>
    </source>
</reference>
<keyword evidence="2" id="KW-0812">Transmembrane</keyword>
<gene>
    <name evidence="3" type="ORF">GCM10007047_05470</name>
</gene>
<evidence type="ECO:0000313" key="4">
    <source>
        <dbReference type="Proteomes" id="UP000642829"/>
    </source>
</evidence>
<evidence type="ECO:0000256" key="2">
    <source>
        <dbReference type="SAM" id="Phobius"/>
    </source>
</evidence>
<name>A0A8J3DDF0_9BACT</name>
<evidence type="ECO:0000313" key="3">
    <source>
        <dbReference type="EMBL" id="GHB92993.1"/>
    </source>
</evidence>
<accession>A0A8J3DDF0</accession>
<evidence type="ECO:0008006" key="5">
    <source>
        <dbReference type="Google" id="ProtNLM"/>
    </source>
</evidence>
<sequence length="788" mass="86220">METIETQPALRFFKAGGFNQLCLEKAEDIRLVLDLDETLWVASSCPVKGLDIDEKTLQLIDFDQDGRIRPPEMKETIRWVLNVLTDYDTLVEGRDWLNLSQINSESEDGARLLKSAQRILSNLGRGDDERIALADSQNRGGIFADVKSNGDGIIPEAAAEKDETKQVIRDIIASMGGEQDRGGDIGVSADKVNAFYQAAQDYLNWWVKGYPADQVHQPGYVPPVLETTALSLEDAIEAGDKAEAAVEADTPPPPEPAPNLPERDAAIFPLGADTPAAFGAVQALRGKVEEFFAQRRIAAFDVGAVTFLNFRETDLIEAGKRDEASLREVMLGLPLAHVKADADLPLTQGVNPAYAAALQALKDRAVKPLLGDKDTLTPEDWSALQSKLAAYEAWINAKKGTAVEKLGAGRLGAILRGPEKEAIQALIQVDAALAGEIKAVEEVEKLLRFHRDLFRLLNNVISFPEFYDTDKQAIFQTGYLIIDGCALHMCVEVLDLNAHSAIAQKSGIYLIYLEAKRKDQPAPIYVCAAVTSRSAGRMSVGKNGVFYDRKGRDWDAKVAKVIVNPISLREAAWAPFRAIGDIITGQIEKITQSRQKSIEQQISGSITNLDKQVAQKPPETVVESKSNGGGGMSGMGGMLAGGGVAIAALSSSFAYIAQQVKELPDVYFIYTALLIIFFVVGPSVLLGYFKLRARDIGMMLEASGWAINGRMRINLKLAQDLTHVGRFPKTATRVHYEYLSEDGRTRRRRFWLGFVGISAAIAFGFLWFTHDWEPLTTAPSVTEAKAKP</sequence>
<keyword evidence="2" id="KW-0472">Membrane</keyword>
<dbReference type="AlphaFoldDB" id="A0A8J3DDF0"/>
<protein>
    <recommendedName>
        <fullName evidence="5">EF-hand domain-containing protein</fullName>
    </recommendedName>
</protein>
<organism evidence="3 4">
    <name type="scientific">Cerasicoccus arenae</name>
    <dbReference type="NCBI Taxonomy" id="424488"/>
    <lineage>
        <taxon>Bacteria</taxon>
        <taxon>Pseudomonadati</taxon>
        <taxon>Verrucomicrobiota</taxon>
        <taxon>Opitutia</taxon>
        <taxon>Puniceicoccales</taxon>
        <taxon>Cerasicoccaceae</taxon>
        <taxon>Cerasicoccus</taxon>
    </lineage>
</organism>
<feature type="compositionally biased region" description="Pro residues" evidence="1">
    <location>
        <begin position="250"/>
        <end position="259"/>
    </location>
</feature>
<dbReference type="Proteomes" id="UP000642829">
    <property type="component" value="Unassembled WGS sequence"/>
</dbReference>
<feature type="transmembrane region" description="Helical" evidence="2">
    <location>
        <begin position="668"/>
        <end position="689"/>
    </location>
</feature>
<feature type="region of interest" description="Disordered" evidence="1">
    <location>
        <begin position="240"/>
        <end position="260"/>
    </location>
</feature>
<comment type="caution">
    <text evidence="3">The sequence shown here is derived from an EMBL/GenBank/DDBJ whole genome shotgun (WGS) entry which is preliminary data.</text>
</comment>
<evidence type="ECO:0000256" key="1">
    <source>
        <dbReference type="SAM" id="MobiDB-lite"/>
    </source>
</evidence>
<dbReference type="EMBL" id="BMXG01000002">
    <property type="protein sequence ID" value="GHB92993.1"/>
    <property type="molecule type" value="Genomic_DNA"/>
</dbReference>
<feature type="transmembrane region" description="Helical" evidence="2">
    <location>
        <begin position="750"/>
        <end position="768"/>
    </location>
</feature>
<keyword evidence="2" id="KW-1133">Transmembrane helix</keyword>
<dbReference type="RefSeq" id="WP_189511595.1">
    <property type="nucleotide sequence ID" value="NZ_BMXG01000002.1"/>
</dbReference>
<reference evidence="3" key="2">
    <citation type="submission" date="2020-09" db="EMBL/GenBank/DDBJ databases">
        <authorList>
            <person name="Sun Q."/>
            <person name="Kim S."/>
        </authorList>
    </citation>
    <scope>NUCLEOTIDE SEQUENCE</scope>
    <source>
        <strain evidence="3">KCTC 12870</strain>
    </source>
</reference>
<keyword evidence="4" id="KW-1185">Reference proteome</keyword>